<dbReference type="eggNOG" id="KOG0297">
    <property type="taxonomic scope" value="Eukaryota"/>
</dbReference>
<feature type="coiled-coil region" evidence="2">
    <location>
        <begin position="162"/>
        <end position="196"/>
    </location>
</feature>
<gene>
    <name evidence="4" type="ORF">GSPATT00035176001</name>
</gene>
<keyword evidence="2" id="KW-0175">Coiled coil</keyword>
<evidence type="ECO:0000256" key="2">
    <source>
        <dbReference type="SAM" id="Coils"/>
    </source>
</evidence>
<dbReference type="AlphaFoldDB" id="A0C4H9"/>
<accession>A0C4H9</accession>
<organism evidence="4 5">
    <name type="scientific">Paramecium tetraurelia</name>
    <dbReference type="NCBI Taxonomy" id="5888"/>
    <lineage>
        <taxon>Eukaryota</taxon>
        <taxon>Sar</taxon>
        <taxon>Alveolata</taxon>
        <taxon>Ciliophora</taxon>
        <taxon>Intramacronucleata</taxon>
        <taxon>Oligohymenophorea</taxon>
        <taxon>Peniculida</taxon>
        <taxon>Parameciidae</taxon>
        <taxon>Paramecium</taxon>
    </lineage>
</organism>
<dbReference type="SUPFAM" id="SSF57850">
    <property type="entry name" value="RING/U-box"/>
    <property type="match status" value="1"/>
</dbReference>
<dbReference type="GO" id="GO:0005737">
    <property type="term" value="C:cytoplasm"/>
    <property type="evidence" value="ECO:0000318"/>
    <property type="project" value="GO_Central"/>
</dbReference>
<dbReference type="Proteomes" id="UP000000600">
    <property type="component" value="Unassembled WGS sequence"/>
</dbReference>
<keyword evidence="1" id="KW-0862">Zinc</keyword>
<dbReference type="Gene3D" id="3.30.40.10">
    <property type="entry name" value="Zinc/RING finger domain, C3HC4 (zinc finger)"/>
    <property type="match status" value="2"/>
</dbReference>
<dbReference type="InParanoid" id="A0C4H9"/>
<dbReference type="PANTHER" id="PTHR10131:SF94">
    <property type="entry name" value="TNF RECEPTOR-ASSOCIATED FACTOR 4"/>
    <property type="match status" value="1"/>
</dbReference>
<dbReference type="EMBL" id="CT868040">
    <property type="protein sequence ID" value="CAK65696.1"/>
    <property type="molecule type" value="Genomic_DNA"/>
</dbReference>
<dbReference type="InterPro" id="IPR013083">
    <property type="entry name" value="Znf_RING/FYVE/PHD"/>
</dbReference>
<evidence type="ECO:0000313" key="5">
    <source>
        <dbReference type="Proteomes" id="UP000000600"/>
    </source>
</evidence>
<dbReference type="PROSITE" id="PS50089">
    <property type="entry name" value="ZF_RING_2"/>
    <property type="match status" value="1"/>
</dbReference>
<dbReference type="STRING" id="5888.A0C4H9"/>
<dbReference type="SUPFAM" id="SSF49599">
    <property type="entry name" value="TRAF domain-like"/>
    <property type="match status" value="1"/>
</dbReference>
<protein>
    <recommendedName>
        <fullName evidence="3">RING-type domain-containing protein</fullName>
    </recommendedName>
</protein>
<evidence type="ECO:0000256" key="1">
    <source>
        <dbReference type="PROSITE-ProRule" id="PRU00175"/>
    </source>
</evidence>
<feature type="domain" description="RING-type" evidence="3">
    <location>
        <begin position="27"/>
        <end position="63"/>
    </location>
</feature>
<sequence length="206" mass="24322">MNLSFLSSSKLREIIVNPNNLNKNLICVICEQLVWDPNECSQCQNNFCSICINEWLKKKKNCPFECTKRMQLNAPHRILRNQISELQVKCVNKGCPKEMQLQNLESHLKQCEYIETKCPYPDCLFKDSLIKIEPHKTSCEHRTRVCQKCLETYKVKDNHDCLDIVIKKVKKQEDQINKLLRRLDCLEENQVLLESKILLQQRNSKK</sequence>
<reference evidence="4 5" key="1">
    <citation type="journal article" date="2006" name="Nature">
        <title>Global trends of whole-genome duplications revealed by the ciliate Paramecium tetraurelia.</title>
        <authorList>
            <consortium name="Genoscope"/>
            <person name="Aury J.-M."/>
            <person name="Jaillon O."/>
            <person name="Duret L."/>
            <person name="Noel B."/>
            <person name="Jubin C."/>
            <person name="Porcel B.M."/>
            <person name="Segurens B."/>
            <person name="Daubin V."/>
            <person name="Anthouard V."/>
            <person name="Aiach N."/>
            <person name="Arnaiz O."/>
            <person name="Billaut A."/>
            <person name="Beisson J."/>
            <person name="Blanc I."/>
            <person name="Bouhouche K."/>
            <person name="Camara F."/>
            <person name="Duharcourt S."/>
            <person name="Guigo R."/>
            <person name="Gogendeau D."/>
            <person name="Katinka M."/>
            <person name="Keller A.-M."/>
            <person name="Kissmehl R."/>
            <person name="Klotz C."/>
            <person name="Koll F."/>
            <person name="Le Moue A."/>
            <person name="Lepere C."/>
            <person name="Malinsky S."/>
            <person name="Nowacki M."/>
            <person name="Nowak J.K."/>
            <person name="Plattner H."/>
            <person name="Poulain J."/>
            <person name="Ruiz F."/>
            <person name="Serrano V."/>
            <person name="Zagulski M."/>
            <person name="Dessen P."/>
            <person name="Betermier M."/>
            <person name="Weissenbach J."/>
            <person name="Scarpelli C."/>
            <person name="Schachter V."/>
            <person name="Sperling L."/>
            <person name="Meyer E."/>
            <person name="Cohen J."/>
            <person name="Wincker P."/>
        </authorList>
    </citation>
    <scope>NUCLEOTIDE SEQUENCE [LARGE SCALE GENOMIC DNA]</scope>
    <source>
        <strain evidence="4 5">Stock d4-2</strain>
    </source>
</reference>
<keyword evidence="1" id="KW-0863">Zinc-finger</keyword>
<keyword evidence="5" id="KW-1185">Reference proteome</keyword>
<proteinExistence type="predicted"/>
<name>A0C4H9_PARTE</name>
<dbReference type="GO" id="GO:0008270">
    <property type="term" value="F:zinc ion binding"/>
    <property type="evidence" value="ECO:0007669"/>
    <property type="project" value="UniProtKB-KW"/>
</dbReference>
<dbReference type="HOGENOM" id="CLU_098460_0_0_1"/>
<dbReference type="KEGG" id="ptm:GSPATT00035176001"/>
<dbReference type="InterPro" id="IPR001841">
    <property type="entry name" value="Znf_RING"/>
</dbReference>
<dbReference type="PANTHER" id="PTHR10131">
    <property type="entry name" value="TNF RECEPTOR ASSOCIATED FACTOR"/>
    <property type="match status" value="1"/>
</dbReference>
<dbReference type="OMA" id="CKSCIST"/>
<dbReference type="OrthoDB" id="295927at2759"/>
<keyword evidence="1" id="KW-0479">Metal-binding</keyword>
<evidence type="ECO:0000313" key="4">
    <source>
        <dbReference type="EMBL" id="CAK65696.1"/>
    </source>
</evidence>
<dbReference type="RefSeq" id="XP_001433093.1">
    <property type="nucleotide sequence ID" value="XM_001433056.1"/>
</dbReference>
<evidence type="ECO:0000259" key="3">
    <source>
        <dbReference type="PROSITE" id="PS50089"/>
    </source>
</evidence>
<dbReference type="GeneID" id="5018878"/>